<evidence type="ECO:0000313" key="1">
    <source>
        <dbReference type="EMBL" id="KNZ51151.1"/>
    </source>
</evidence>
<accession>A0A0L6URI1</accession>
<protein>
    <submittedName>
        <fullName evidence="1">Uncharacterized protein</fullName>
    </submittedName>
</protein>
<evidence type="ECO:0000313" key="2">
    <source>
        <dbReference type="Proteomes" id="UP000037035"/>
    </source>
</evidence>
<comment type="caution">
    <text evidence="1">The sequence shown here is derived from an EMBL/GenBank/DDBJ whole genome shotgun (WGS) entry which is preliminary data.</text>
</comment>
<dbReference type="EMBL" id="LAVV01009134">
    <property type="protein sequence ID" value="KNZ51151.1"/>
    <property type="molecule type" value="Genomic_DNA"/>
</dbReference>
<name>A0A0L6URI1_9BASI</name>
<sequence>MNILGYVPSQFDRSLPKTREGVVTRSNDAILQQIKQDLKDCLGIKWTQGVETIICVVVTRNANGFKLYQDKLIDKILKRDKESVARTPLPLGYNAPTDLV</sequence>
<dbReference type="AlphaFoldDB" id="A0A0L6URI1"/>
<proteinExistence type="predicted"/>
<keyword evidence="2" id="KW-1185">Reference proteome</keyword>
<dbReference type="VEuPathDB" id="FungiDB:VP01_4069g1"/>
<dbReference type="Proteomes" id="UP000037035">
    <property type="component" value="Unassembled WGS sequence"/>
</dbReference>
<organism evidence="1 2">
    <name type="scientific">Puccinia sorghi</name>
    <dbReference type="NCBI Taxonomy" id="27349"/>
    <lineage>
        <taxon>Eukaryota</taxon>
        <taxon>Fungi</taxon>
        <taxon>Dikarya</taxon>
        <taxon>Basidiomycota</taxon>
        <taxon>Pucciniomycotina</taxon>
        <taxon>Pucciniomycetes</taxon>
        <taxon>Pucciniales</taxon>
        <taxon>Pucciniaceae</taxon>
        <taxon>Puccinia</taxon>
    </lineage>
</organism>
<reference evidence="1 2" key="1">
    <citation type="submission" date="2015-08" db="EMBL/GenBank/DDBJ databases">
        <title>Next Generation Sequencing and Analysis of the Genome of Puccinia sorghi L Schw, the Causal Agent of Maize Common Rust.</title>
        <authorList>
            <person name="Rochi L."/>
            <person name="Burguener G."/>
            <person name="Darino M."/>
            <person name="Turjanski A."/>
            <person name="Kreff E."/>
            <person name="Dieguez M.J."/>
            <person name="Sacco F."/>
        </authorList>
    </citation>
    <scope>NUCLEOTIDE SEQUENCE [LARGE SCALE GENOMIC DNA]</scope>
    <source>
        <strain evidence="1 2">RO10H11247</strain>
    </source>
</reference>
<gene>
    <name evidence="1" type="ORF">VP01_4069g1</name>
</gene>